<accession>A0ABD3L5R1</accession>
<feature type="transmembrane region" description="Helical" evidence="9">
    <location>
        <begin position="378"/>
        <end position="397"/>
    </location>
</feature>
<gene>
    <name evidence="11" type="ORF">ACJRO7_016032</name>
</gene>
<feature type="compositionally biased region" description="Low complexity" evidence="8">
    <location>
        <begin position="1"/>
        <end position="23"/>
    </location>
</feature>
<dbReference type="AlphaFoldDB" id="A0ABD3L5R1"/>
<sequence>MPSITSPGRRSPSPPSHQQASSAFERSHRERRLYEASLGGCVESLAQLLQEDGLILARAPVTPLHVACMQGHVHFAKVLLAHKRDLAMELDLQGRTPLHWASANGYVEIARELLQSNPLACLVHDEDGCTPLHLAVMKGRSNIVIELVKARPEAAEHTLSHGQTALHLGVSHNCLEALKVLVEMVRDGDLVKAQDDEGNTILHLAAANKQIETVKYLLQRSEVDVNTMNRNGFSALDIVEYSPKDFKVIELRELLVHAGALRAIRFPALTTHREFVDNTNEKNSTVVVNLASVAPPSTNSPPVEAVPPPSKQEEDKHKIEKRRDSLMIAATVIAAMAYQAGLNPPGGVWDSDQKENGTTYYAGTSIMAARYPENYPKFWKYNTVSFLASLSTIFLLMSGLPKGKRVLTWILMATMWVNITFMALTYLESLMVILSMGKEPEHMRPITRVVRTSMYVWVGIVAIVFLVHTVRFLAIVLRNVKDPQKLKKQISGCVSWCRSRVNIKI</sequence>
<keyword evidence="12" id="KW-1185">Reference proteome</keyword>
<dbReference type="EMBL" id="JBJKBG010000003">
    <property type="protein sequence ID" value="KAL3747185.1"/>
    <property type="molecule type" value="Genomic_DNA"/>
</dbReference>
<dbReference type="PANTHER" id="PTHR24186">
    <property type="entry name" value="PROTEIN PHOSPHATASE 1 REGULATORY SUBUNIT"/>
    <property type="match status" value="1"/>
</dbReference>
<proteinExistence type="predicted"/>
<dbReference type="Pfam" id="PF12796">
    <property type="entry name" value="Ank_2"/>
    <property type="match status" value="3"/>
</dbReference>
<organism evidence="11 12">
    <name type="scientific">Eucalyptus globulus</name>
    <name type="common">Tasmanian blue gum</name>
    <dbReference type="NCBI Taxonomy" id="34317"/>
    <lineage>
        <taxon>Eukaryota</taxon>
        <taxon>Viridiplantae</taxon>
        <taxon>Streptophyta</taxon>
        <taxon>Embryophyta</taxon>
        <taxon>Tracheophyta</taxon>
        <taxon>Spermatophyta</taxon>
        <taxon>Magnoliopsida</taxon>
        <taxon>eudicotyledons</taxon>
        <taxon>Gunneridae</taxon>
        <taxon>Pentapetalae</taxon>
        <taxon>rosids</taxon>
        <taxon>malvids</taxon>
        <taxon>Myrtales</taxon>
        <taxon>Myrtaceae</taxon>
        <taxon>Myrtoideae</taxon>
        <taxon>Eucalypteae</taxon>
        <taxon>Eucalyptus</taxon>
    </lineage>
</organism>
<feature type="repeat" description="ANK" evidence="7">
    <location>
        <begin position="127"/>
        <end position="149"/>
    </location>
</feature>
<feature type="domain" description="PGG" evidence="10">
    <location>
        <begin position="317"/>
        <end position="431"/>
    </location>
</feature>
<dbReference type="Pfam" id="PF13962">
    <property type="entry name" value="PGG"/>
    <property type="match status" value="1"/>
</dbReference>
<keyword evidence="3" id="KW-0677">Repeat</keyword>
<dbReference type="GO" id="GO:0016020">
    <property type="term" value="C:membrane"/>
    <property type="evidence" value="ECO:0007669"/>
    <property type="project" value="UniProtKB-SubCell"/>
</dbReference>
<protein>
    <recommendedName>
        <fullName evidence="10">PGG domain-containing protein</fullName>
    </recommendedName>
</protein>
<dbReference type="InterPro" id="IPR002110">
    <property type="entry name" value="Ankyrin_rpt"/>
</dbReference>
<dbReference type="Gene3D" id="1.25.40.20">
    <property type="entry name" value="Ankyrin repeat-containing domain"/>
    <property type="match status" value="2"/>
</dbReference>
<reference evidence="11 12" key="1">
    <citation type="submission" date="2024-11" db="EMBL/GenBank/DDBJ databases">
        <title>Chromosome-level genome assembly of Eucalyptus globulus Labill. provides insights into its genome evolution.</title>
        <authorList>
            <person name="Li X."/>
        </authorList>
    </citation>
    <scope>NUCLEOTIDE SEQUENCE [LARGE SCALE GENOMIC DNA]</scope>
    <source>
        <strain evidence="11">CL2024</strain>
        <tissue evidence="11">Fresh tender leaves</tissue>
    </source>
</reference>
<dbReference type="PROSITE" id="PS50088">
    <property type="entry name" value="ANK_REPEAT"/>
    <property type="match status" value="3"/>
</dbReference>
<name>A0ABD3L5R1_EUCGL</name>
<feature type="transmembrane region" description="Helical" evidence="9">
    <location>
        <begin position="454"/>
        <end position="477"/>
    </location>
</feature>
<evidence type="ECO:0000256" key="9">
    <source>
        <dbReference type="SAM" id="Phobius"/>
    </source>
</evidence>
<comment type="subcellular location">
    <subcellularLocation>
        <location evidence="1">Membrane</location>
        <topology evidence="1">Multi-pass membrane protein</topology>
    </subcellularLocation>
</comment>
<evidence type="ECO:0000256" key="8">
    <source>
        <dbReference type="SAM" id="MobiDB-lite"/>
    </source>
</evidence>
<evidence type="ECO:0000259" key="10">
    <source>
        <dbReference type="Pfam" id="PF13962"/>
    </source>
</evidence>
<dbReference type="Proteomes" id="UP001634007">
    <property type="component" value="Unassembled WGS sequence"/>
</dbReference>
<keyword evidence="4 9" id="KW-1133">Transmembrane helix</keyword>
<evidence type="ECO:0000256" key="7">
    <source>
        <dbReference type="PROSITE-ProRule" id="PRU00023"/>
    </source>
</evidence>
<feature type="repeat" description="ANK" evidence="7">
    <location>
        <begin position="197"/>
        <end position="230"/>
    </location>
</feature>
<dbReference type="PROSITE" id="PS50297">
    <property type="entry name" value="ANK_REP_REGION"/>
    <property type="match status" value="3"/>
</dbReference>
<evidence type="ECO:0000256" key="3">
    <source>
        <dbReference type="ARBA" id="ARBA00022737"/>
    </source>
</evidence>
<evidence type="ECO:0000256" key="4">
    <source>
        <dbReference type="ARBA" id="ARBA00022989"/>
    </source>
</evidence>
<dbReference type="SMART" id="SM00248">
    <property type="entry name" value="ANK"/>
    <property type="match status" value="5"/>
</dbReference>
<feature type="region of interest" description="Disordered" evidence="8">
    <location>
        <begin position="1"/>
        <end position="26"/>
    </location>
</feature>
<evidence type="ECO:0000256" key="2">
    <source>
        <dbReference type="ARBA" id="ARBA00022692"/>
    </source>
</evidence>
<keyword evidence="6 9" id="KW-0472">Membrane</keyword>
<evidence type="ECO:0000256" key="1">
    <source>
        <dbReference type="ARBA" id="ARBA00004141"/>
    </source>
</evidence>
<feature type="repeat" description="ANK" evidence="7">
    <location>
        <begin position="93"/>
        <end position="117"/>
    </location>
</feature>
<keyword evidence="5 7" id="KW-0040">ANK repeat</keyword>
<dbReference type="InterPro" id="IPR036770">
    <property type="entry name" value="Ankyrin_rpt-contain_sf"/>
</dbReference>
<dbReference type="InterPro" id="IPR026961">
    <property type="entry name" value="PGG_dom"/>
</dbReference>
<dbReference type="PANTHER" id="PTHR24186:SF37">
    <property type="entry name" value="PGG DOMAIN-CONTAINING PROTEIN"/>
    <property type="match status" value="1"/>
</dbReference>
<keyword evidence="2 9" id="KW-0812">Transmembrane</keyword>
<feature type="transmembrane region" description="Helical" evidence="9">
    <location>
        <begin position="325"/>
        <end position="342"/>
    </location>
</feature>
<dbReference type="SUPFAM" id="SSF48403">
    <property type="entry name" value="Ankyrin repeat"/>
    <property type="match status" value="1"/>
</dbReference>
<evidence type="ECO:0000313" key="12">
    <source>
        <dbReference type="Proteomes" id="UP001634007"/>
    </source>
</evidence>
<evidence type="ECO:0000256" key="6">
    <source>
        <dbReference type="ARBA" id="ARBA00023136"/>
    </source>
</evidence>
<evidence type="ECO:0000256" key="5">
    <source>
        <dbReference type="ARBA" id="ARBA00023043"/>
    </source>
</evidence>
<feature type="transmembrane region" description="Helical" evidence="9">
    <location>
        <begin position="409"/>
        <end position="434"/>
    </location>
</feature>
<comment type="caution">
    <text evidence="11">The sequence shown here is derived from an EMBL/GenBank/DDBJ whole genome shotgun (WGS) entry which is preliminary data.</text>
</comment>
<feature type="region of interest" description="Disordered" evidence="8">
    <location>
        <begin position="293"/>
        <end position="319"/>
    </location>
</feature>
<evidence type="ECO:0000313" key="11">
    <source>
        <dbReference type="EMBL" id="KAL3747185.1"/>
    </source>
</evidence>